<name>A0A2P8CWQ8_9ACTN</name>
<evidence type="ECO:0000256" key="3">
    <source>
        <dbReference type="RuleBase" id="RU000363"/>
    </source>
</evidence>
<evidence type="ECO:0000259" key="4">
    <source>
        <dbReference type="SMART" id="SM00822"/>
    </source>
</evidence>
<dbReference type="SMART" id="SM00822">
    <property type="entry name" value="PKS_KR"/>
    <property type="match status" value="1"/>
</dbReference>
<dbReference type="SUPFAM" id="SSF51735">
    <property type="entry name" value="NAD(P)-binding Rossmann-fold domains"/>
    <property type="match status" value="1"/>
</dbReference>
<comment type="caution">
    <text evidence="5">The sequence shown here is derived from an EMBL/GenBank/DDBJ whole genome shotgun (WGS) entry which is preliminary data.</text>
</comment>
<dbReference type="GO" id="GO:0016491">
    <property type="term" value="F:oxidoreductase activity"/>
    <property type="evidence" value="ECO:0007669"/>
    <property type="project" value="UniProtKB-KW"/>
</dbReference>
<feature type="domain" description="Ketoreductase" evidence="4">
    <location>
        <begin position="7"/>
        <end position="192"/>
    </location>
</feature>
<evidence type="ECO:0000256" key="1">
    <source>
        <dbReference type="ARBA" id="ARBA00006484"/>
    </source>
</evidence>
<evidence type="ECO:0000313" key="6">
    <source>
        <dbReference type="Proteomes" id="UP000240542"/>
    </source>
</evidence>
<dbReference type="AlphaFoldDB" id="A0A2P8CWQ8"/>
<dbReference type="Gene3D" id="3.40.50.720">
    <property type="entry name" value="NAD(P)-binding Rossmann-like Domain"/>
    <property type="match status" value="1"/>
</dbReference>
<dbReference type="PANTHER" id="PTHR43391">
    <property type="entry name" value="RETINOL DEHYDROGENASE-RELATED"/>
    <property type="match status" value="1"/>
</dbReference>
<gene>
    <name evidence="5" type="ORF">CLV63_12616</name>
</gene>
<dbReference type="PRINTS" id="PR00081">
    <property type="entry name" value="GDHRDH"/>
</dbReference>
<dbReference type="PRINTS" id="PR00080">
    <property type="entry name" value="SDRFAMILY"/>
</dbReference>
<reference evidence="5 6" key="1">
    <citation type="submission" date="2018-03" db="EMBL/GenBank/DDBJ databases">
        <title>Genomic Encyclopedia of Archaeal and Bacterial Type Strains, Phase II (KMG-II): from individual species to whole genera.</title>
        <authorList>
            <person name="Goeker M."/>
        </authorList>
    </citation>
    <scope>NUCLEOTIDE SEQUENCE [LARGE SCALE GENOMIC DNA]</scope>
    <source>
        <strain evidence="5 6">DSM 45312</strain>
    </source>
</reference>
<keyword evidence="6" id="KW-1185">Reference proteome</keyword>
<keyword evidence="2" id="KW-0560">Oxidoreductase</keyword>
<dbReference type="Proteomes" id="UP000240542">
    <property type="component" value="Unassembled WGS sequence"/>
</dbReference>
<dbReference type="PROSITE" id="PS00061">
    <property type="entry name" value="ADH_SHORT"/>
    <property type="match status" value="1"/>
</dbReference>
<dbReference type="CDD" id="cd05233">
    <property type="entry name" value="SDR_c"/>
    <property type="match status" value="1"/>
</dbReference>
<dbReference type="RefSeq" id="WP_106586165.1">
    <property type="nucleotide sequence ID" value="NZ_PYGA01000026.1"/>
</dbReference>
<evidence type="ECO:0000256" key="2">
    <source>
        <dbReference type="ARBA" id="ARBA00023002"/>
    </source>
</evidence>
<dbReference type="OrthoDB" id="3691025at2"/>
<dbReference type="InterPro" id="IPR036291">
    <property type="entry name" value="NAD(P)-bd_dom_sf"/>
</dbReference>
<accession>A0A2P8CWQ8</accession>
<dbReference type="InterPro" id="IPR057326">
    <property type="entry name" value="KR_dom"/>
</dbReference>
<dbReference type="InterPro" id="IPR002347">
    <property type="entry name" value="SDR_fam"/>
</dbReference>
<proteinExistence type="inferred from homology"/>
<protein>
    <submittedName>
        <fullName evidence="5">NADP-dependent 3-hydroxy acid dehydrogenase YdfG</fullName>
    </submittedName>
</protein>
<comment type="similarity">
    <text evidence="1 3">Belongs to the short-chain dehydrogenases/reductases (SDR) family.</text>
</comment>
<dbReference type="EMBL" id="PYGA01000026">
    <property type="protein sequence ID" value="PSK89380.1"/>
    <property type="molecule type" value="Genomic_DNA"/>
</dbReference>
<dbReference type="InterPro" id="IPR020904">
    <property type="entry name" value="Sc_DH/Rdtase_CS"/>
</dbReference>
<dbReference type="PANTHER" id="PTHR43391:SF26">
    <property type="entry name" value="BLL7251 PROTEIN"/>
    <property type="match status" value="1"/>
</dbReference>
<dbReference type="Pfam" id="PF00106">
    <property type="entry name" value="adh_short"/>
    <property type="match status" value="1"/>
</dbReference>
<evidence type="ECO:0000313" key="5">
    <source>
        <dbReference type="EMBL" id="PSK89380.1"/>
    </source>
</evidence>
<organism evidence="5 6">
    <name type="scientific">Murinocardiopsis flavida</name>
    <dbReference type="NCBI Taxonomy" id="645275"/>
    <lineage>
        <taxon>Bacteria</taxon>
        <taxon>Bacillati</taxon>
        <taxon>Actinomycetota</taxon>
        <taxon>Actinomycetes</taxon>
        <taxon>Streptosporangiales</taxon>
        <taxon>Nocardiopsidaceae</taxon>
        <taxon>Murinocardiopsis</taxon>
    </lineage>
</organism>
<sequence length="288" mass="30440">MTVTDGGTVFITGGAQGIGLGMARAFAGAGMRVALADTAAEPLAAAARELSATTRVETFDLDVRDRDAFARAVDLAEERLGPITVLCNNAGLTRGVPPSQMDYGVWDHVTDVNLGGTVNGIQTVLPRMIARGGPGRIVNTSSGAGLAPNNDYVYTMTKFAVVGLSEALAQQRELTENGIGVTVVCPGVVRTGIVLNSAAVAMGGATMRDDDRLRAAAALFDRHGLSPDIVGAQVLDAVRNDRLYVHTDRIMVERVRQRTDAILAAMPPETERDREYPALIAAAQRQLR</sequence>